<dbReference type="InterPro" id="IPR015915">
    <property type="entry name" value="Kelch-typ_b-propeller"/>
</dbReference>
<dbReference type="SUPFAM" id="SSF117281">
    <property type="entry name" value="Kelch motif"/>
    <property type="match status" value="1"/>
</dbReference>
<reference evidence="1" key="1">
    <citation type="submission" date="2021-01" db="EMBL/GenBank/DDBJ databases">
        <authorList>
            <person name="Corre E."/>
            <person name="Pelletier E."/>
            <person name="Niang G."/>
            <person name="Scheremetjew M."/>
            <person name="Finn R."/>
            <person name="Kale V."/>
            <person name="Holt S."/>
            <person name="Cochrane G."/>
            <person name="Meng A."/>
            <person name="Brown T."/>
            <person name="Cohen L."/>
        </authorList>
    </citation>
    <scope>NUCLEOTIDE SEQUENCE</scope>
    <source>
        <strain evidence="1">SL-175</strain>
    </source>
</reference>
<evidence type="ECO:0000313" key="1">
    <source>
        <dbReference type="EMBL" id="CAD8714565.1"/>
    </source>
</evidence>
<sequence length="114" mass="12319">MRRAWRCEDGFYLSRAHTVSGQNTLLPCSRIDCGGCVLSDGRFAAFGGDIMIMVDHMSTETCEALTLDDNERWEAVPSMPEPRAGSHGCASVGGCAKVASGEGLSYRSQTKIRN</sequence>
<proteinExistence type="predicted"/>
<gene>
    <name evidence="1" type="ORF">MANT1106_LOCUS16349</name>
</gene>
<name>A0A7S0SRC6_9CHLO</name>
<organism evidence="1">
    <name type="scientific">Mantoniella antarctica</name>
    <dbReference type="NCBI Taxonomy" id="81844"/>
    <lineage>
        <taxon>Eukaryota</taxon>
        <taxon>Viridiplantae</taxon>
        <taxon>Chlorophyta</taxon>
        <taxon>Mamiellophyceae</taxon>
        <taxon>Mamiellales</taxon>
        <taxon>Mamiellaceae</taxon>
        <taxon>Mantoniella</taxon>
    </lineage>
</organism>
<protein>
    <submittedName>
        <fullName evidence="1">Uncharacterized protein</fullName>
    </submittedName>
</protein>
<dbReference type="AlphaFoldDB" id="A0A7S0SRC6"/>
<accession>A0A7S0SRC6</accession>
<dbReference type="Gene3D" id="2.120.10.80">
    <property type="entry name" value="Kelch-type beta propeller"/>
    <property type="match status" value="1"/>
</dbReference>
<dbReference type="EMBL" id="HBFC01027044">
    <property type="protein sequence ID" value="CAD8714565.1"/>
    <property type="molecule type" value="Transcribed_RNA"/>
</dbReference>